<accession>A0A3S5ACZ9</accession>
<gene>
    <name evidence="2" type="ORF">PXEA_LOCUS6700</name>
</gene>
<feature type="compositionally biased region" description="Polar residues" evidence="1">
    <location>
        <begin position="197"/>
        <end position="208"/>
    </location>
</feature>
<evidence type="ECO:0000313" key="2">
    <source>
        <dbReference type="EMBL" id="VEL13260.1"/>
    </source>
</evidence>
<feature type="compositionally biased region" description="Basic and acidic residues" evidence="1">
    <location>
        <begin position="457"/>
        <end position="470"/>
    </location>
</feature>
<feature type="compositionally biased region" description="Polar residues" evidence="1">
    <location>
        <begin position="116"/>
        <end position="126"/>
    </location>
</feature>
<evidence type="ECO:0000313" key="3">
    <source>
        <dbReference type="Proteomes" id="UP000784294"/>
    </source>
</evidence>
<feature type="region of interest" description="Disordered" evidence="1">
    <location>
        <begin position="1"/>
        <end position="129"/>
    </location>
</feature>
<protein>
    <submittedName>
        <fullName evidence="2">Uncharacterized protein</fullName>
    </submittedName>
</protein>
<feature type="compositionally biased region" description="Polar residues" evidence="1">
    <location>
        <begin position="471"/>
        <end position="485"/>
    </location>
</feature>
<feature type="compositionally biased region" description="Acidic residues" evidence="1">
    <location>
        <begin position="259"/>
        <end position="273"/>
    </location>
</feature>
<feature type="compositionally biased region" description="Acidic residues" evidence="1">
    <location>
        <begin position="1"/>
        <end position="10"/>
    </location>
</feature>
<dbReference type="Proteomes" id="UP000784294">
    <property type="component" value="Unassembled WGS sequence"/>
</dbReference>
<dbReference type="AlphaFoldDB" id="A0A3S5ACZ9"/>
<comment type="caution">
    <text evidence="2">The sequence shown here is derived from an EMBL/GenBank/DDBJ whole genome shotgun (WGS) entry which is preliminary data.</text>
</comment>
<organism evidence="2 3">
    <name type="scientific">Protopolystoma xenopodis</name>
    <dbReference type="NCBI Taxonomy" id="117903"/>
    <lineage>
        <taxon>Eukaryota</taxon>
        <taxon>Metazoa</taxon>
        <taxon>Spiralia</taxon>
        <taxon>Lophotrochozoa</taxon>
        <taxon>Platyhelminthes</taxon>
        <taxon>Monogenea</taxon>
        <taxon>Polyopisthocotylea</taxon>
        <taxon>Polystomatidea</taxon>
        <taxon>Polystomatidae</taxon>
        <taxon>Protopolystoma</taxon>
    </lineage>
</organism>
<feature type="compositionally biased region" description="Basic and acidic residues" evidence="1">
    <location>
        <begin position="246"/>
        <end position="258"/>
    </location>
</feature>
<feature type="compositionally biased region" description="Basic and acidic residues" evidence="1">
    <location>
        <begin position="49"/>
        <end position="64"/>
    </location>
</feature>
<feature type="compositionally biased region" description="Polar residues" evidence="1">
    <location>
        <begin position="92"/>
        <end position="101"/>
    </location>
</feature>
<feature type="region of interest" description="Disordered" evidence="1">
    <location>
        <begin position="183"/>
        <end position="273"/>
    </location>
</feature>
<keyword evidence="3" id="KW-1185">Reference proteome</keyword>
<dbReference type="EMBL" id="CAAALY010017227">
    <property type="protein sequence ID" value="VEL13260.1"/>
    <property type="molecule type" value="Genomic_DNA"/>
</dbReference>
<proteinExistence type="predicted"/>
<sequence length="501" mass="55251">MAGFADDSDLDVLGPSAGQPVEQEAEEEEEKEAKASVPVDDDGLTTHRQTGEQEWRLPVHHFLDARGLLQPRTPWDRDPAGAETARPANPMSLASSANQRPEWSPRGLLEPVESVLDSSSGPSRQSHFVAATSRPNVVAASNDVNLADGIRQSVGHSSIGSSVRKRCVKETLKTFVREEMKERVFLQEPGQPGNGLMQPTSRSESTDQPRVVVRKVPLRRLPSASPPPPPPPPPFGRVGIATEPAEETRPQKMKMEKEEEKEEEEEEVIEDESDITAAIREKIAEVSQFRRILNGQATYAQGSLRESVKMPSEVRPATGTGRSVAVAVLPTEAENGFNPPKPRFNLFSRTSNGRDEDLMVLKVKGACVGASRPGIALTSVQSRPVMTLFGCAVKRHNEEVAEVTEDETETRWSRTPVYPLSCQQQASPNGDALNWRPVPCQTSNSVVLVKEASAARGRKEKEWDSKEDNFSSRQTVTRSNATLYDQQRYRRQAQFGGKSKY</sequence>
<feature type="region of interest" description="Disordered" evidence="1">
    <location>
        <begin position="455"/>
        <end position="501"/>
    </location>
</feature>
<evidence type="ECO:0000256" key="1">
    <source>
        <dbReference type="SAM" id="MobiDB-lite"/>
    </source>
</evidence>
<reference evidence="2" key="1">
    <citation type="submission" date="2018-11" db="EMBL/GenBank/DDBJ databases">
        <authorList>
            <consortium name="Pathogen Informatics"/>
        </authorList>
    </citation>
    <scope>NUCLEOTIDE SEQUENCE</scope>
</reference>
<name>A0A3S5ACZ9_9PLAT</name>
<feature type="compositionally biased region" description="Pro residues" evidence="1">
    <location>
        <begin position="224"/>
        <end position="235"/>
    </location>
</feature>